<dbReference type="Gene3D" id="2.60.120.200">
    <property type="match status" value="1"/>
</dbReference>
<dbReference type="InterPro" id="IPR009784">
    <property type="entry name" value="DUF1349"/>
</dbReference>
<protein>
    <submittedName>
        <fullName evidence="1">Uncharacterized protein</fullName>
    </submittedName>
</protein>
<dbReference type="Proteomes" id="UP000324022">
    <property type="component" value="Unassembled WGS sequence"/>
</dbReference>
<keyword evidence="2" id="KW-1185">Reference proteome</keyword>
<gene>
    <name evidence="1" type="ORF">UTRI_06297</name>
</gene>
<organism evidence="1 2">
    <name type="scientific">Ustilago trichophora</name>
    <dbReference type="NCBI Taxonomy" id="86804"/>
    <lineage>
        <taxon>Eukaryota</taxon>
        <taxon>Fungi</taxon>
        <taxon>Dikarya</taxon>
        <taxon>Basidiomycota</taxon>
        <taxon>Ustilaginomycotina</taxon>
        <taxon>Ustilaginomycetes</taxon>
        <taxon>Ustilaginales</taxon>
        <taxon>Ustilaginaceae</taxon>
        <taxon>Ustilago</taxon>
    </lineage>
</organism>
<proteinExistence type="predicted"/>
<dbReference type="Pfam" id="PF07081">
    <property type="entry name" value="DUF1349"/>
    <property type="match status" value="1"/>
</dbReference>
<dbReference type="AlphaFoldDB" id="A0A5C3EFR5"/>
<reference evidence="1 2" key="1">
    <citation type="submission" date="2018-03" db="EMBL/GenBank/DDBJ databases">
        <authorList>
            <person name="Guldener U."/>
        </authorList>
    </citation>
    <scope>NUCLEOTIDE SEQUENCE [LARGE SCALE GENOMIC DNA]</scope>
    <source>
        <strain evidence="1 2">NBRC100155</strain>
    </source>
</reference>
<dbReference type="OrthoDB" id="42525at2759"/>
<evidence type="ECO:0000313" key="2">
    <source>
        <dbReference type="Proteomes" id="UP000324022"/>
    </source>
</evidence>
<accession>A0A5C3EFR5</accession>
<dbReference type="EMBL" id="OOIN01000027">
    <property type="protein sequence ID" value="SPO29348.1"/>
    <property type="molecule type" value="Genomic_DNA"/>
</dbReference>
<dbReference type="PANTHER" id="PTHR35332:SF2">
    <property type="entry name" value="REGULATION OF ENOLASE PROTEIN 1"/>
    <property type="match status" value="1"/>
</dbReference>
<dbReference type="PANTHER" id="PTHR35332">
    <property type="entry name" value="REGULATION OF ENOLASE PROTEIN 1"/>
    <property type="match status" value="1"/>
</dbReference>
<sequence length="242" mass="26772">MSQNDAEWSFYDPNSTSSHTVSAVKGTSTYSISINSGAKTDWWTTAPGSQPESSAHRSSGPVVYQTLRLAPDQDWKLSGVVIQEGTERFQQTTLFVKRVNPNETPNGQGQVWLKSGIENEGGRKYVGVVATNPFSDWNVSPLPSHTKTSVHIEIEKVGPDMHVYYSYPAQTSAKNERFLLREKKGFALPLAQGKEEEWWIGAMVCGPLADGTKGSVDQWKFEVLDASRSQEHSGLAYSIFHS</sequence>
<evidence type="ECO:0000313" key="1">
    <source>
        <dbReference type="EMBL" id="SPO29348.1"/>
    </source>
</evidence>
<name>A0A5C3EFR5_9BASI</name>